<sequence length="122" mass="13820">MYSHFTFSNCDTYLDNDAVIKVEREYTSTNPFLVRAIVEEARDGESGWMQLVSSDSDKSFIKGFRSKSLISNLSEEAVTKKQVKARRRPDDPDTSSSLPLALSASVSSFLSFLRSHLNKYRL</sequence>
<feature type="region of interest" description="Disordered" evidence="1">
    <location>
        <begin position="80"/>
        <end position="99"/>
    </location>
</feature>
<proteinExistence type="predicted"/>
<evidence type="ECO:0000313" key="2">
    <source>
        <dbReference type="EMBL" id="CAH1403471.1"/>
    </source>
</evidence>
<gene>
    <name evidence="2" type="ORF">NEZAVI_LOCUS12078</name>
</gene>
<dbReference type="AlphaFoldDB" id="A0A9P0HK24"/>
<dbReference type="Proteomes" id="UP001152798">
    <property type="component" value="Chromosome 5"/>
</dbReference>
<accession>A0A9P0HK24</accession>
<protein>
    <submittedName>
        <fullName evidence="2">Uncharacterized protein</fullName>
    </submittedName>
</protein>
<dbReference type="EMBL" id="OV725081">
    <property type="protein sequence ID" value="CAH1403471.1"/>
    <property type="molecule type" value="Genomic_DNA"/>
</dbReference>
<keyword evidence="3" id="KW-1185">Reference proteome</keyword>
<organism evidence="2 3">
    <name type="scientific">Nezara viridula</name>
    <name type="common">Southern green stink bug</name>
    <name type="synonym">Cimex viridulus</name>
    <dbReference type="NCBI Taxonomy" id="85310"/>
    <lineage>
        <taxon>Eukaryota</taxon>
        <taxon>Metazoa</taxon>
        <taxon>Ecdysozoa</taxon>
        <taxon>Arthropoda</taxon>
        <taxon>Hexapoda</taxon>
        <taxon>Insecta</taxon>
        <taxon>Pterygota</taxon>
        <taxon>Neoptera</taxon>
        <taxon>Paraneoptera</taxon>
        <taxon>Hemiptera</taxon>
        <taxon>Heteroptera</taxon>
        <taxon>Panheteroptera</taxon>
        <taxon>Pentatomomorpha</taxon>
        <taxon>Pentatomoidea</taxon>
        <taxon>Pentatomidae</taxon>
        <taxon>Pentatominae</taxon>
        <taxon>Nezara</taxon>
    </lineage>
</organism>
<evidence type="ECO:0000313" key="3">
    <source>
        <dbReference type="Proteomes" id="UP001152798"/>
    </source>
</evidence>
<name>A0A9P0HK24_NEZVI</name>
<reference evidence="2" key="1">
    <citation type="submission" date="2022-01" db="EMBL/GenBank/DDBJ databases">
        <authorList>
            <person name="King R."/>
        </authorList>
    </citation>
    <scope>NUCLEOTIDE SEQUENCE</scope>
</reference>
<evidence type="ECO:0000256" key="1">
    <source>
        <dbReference type="SAM" id="MobiDB-lite"/>
    </source>
</evidence>